<name>A0ABP8KU06_9MICO</name>
<protein>
    <submittedName>
        <fullName evidence="3">UGSC family (Seleno)protein</fullName>
    </submittedName>
</protein>
<comment type="caution">
    <text evidence="3">The sequence shown here is derived from an EMBL/GenBank/DDBJ whole genome shotgun (WGS) entry which is preliminary data.</text>
</comment>
<feature type="compositionally biased region" description="Basic and acidic residues" evidence="1">
    <location>
        <begin position="12"/>
        <end position="24"/>
    </location>
</feature>
<dbReference type="EMBL" id="BAABGN010000001">
    <property type="protein sequence ID" value="GAA4415798.1"/>
    <property type="molecule type" value="Genomic_DNA"/>
</dbReference>
<dbReference type="NCBIfam" id="NF041046">
    <property type="entry name" value="UGSC_fam"/>
    <property type="match status" value="1"/>
</dbReference>
<keyword evidence="4" id="KW-1185">Reference proteome</keyword>
<evidence type="ECO:0000313" key="4">
    <source>
        <dbReference type="Proteomes" id="UP001500622"/>
    </source>
</evidence>
<dbReference type="Pfam" id="PF24696">
    <property type="entry name" value="UGSC"/>
    <property type="match status" value="1"/>
</dbReference>
<dbReference type="InterPro" id="IPR049831">
    <property type="entry name" value="UGSC_seleno"/>
</dbReference>
<reference evidence="4" key="1">
    <citation type="journal article" date="2019" name="Int. J. Syst. Evol. Microbiol.">
        <title>The Global Catalogue of Microorganisms (GCM) 10K type strain sequencing project: providing services to taxonomists for standard genome sequencing and annotation.</title>
        <authorList>
            <consortium name="The Broad Institute Genomics Platform"/>
            <consortium name="The Broad Institute Genome Sequencing Center for Infectious Disease"/>
            <person name="Wu L."/>
            <person name="Ma J."/>
        </authorList>
    </citation>
    <scope>NUCLEOTIDE SEQUENCE [LARGE SCALE GENOMIC DNA]</scope>
    <source>
        <strain evidence="4">JCM 17810</strain>
    </source>
</reference>
<proteinExistence type="predicted"/>
<feature type="domain" description="UGSC-like" evidence="2">
    <location>
        <begin position="5"/>
        <end position="177"/>
    </location>
</feature>
<evidence type="ECO:0000256" key="1">
    <source>
        <dbReference type="SAM" id="MobiDB-lite"/>
    </source>
</evidence>
<dbReference type="Proteomes" id="UP001500622">
    <property type="component" value="Unassembled WGS sequence"/>
</dbReference>
<accession>A0ABP8KU06</accession>
<organism evidence="3 4">
    <name type="scientific">Georgenia halophila</name>
    <dbReference type="NCBI Taxonomy" id="620889"/>
    <lineage>
        <taxon>Bacteria</taxon>
        <taxon>Bacillati</taxon>
        <taxon>Actinomycetota</taxon>
        <taxon>Actinomycetes</taxon>
        <taxon>Micrococcales</taxon>
        <taxon>Bogoriellaceae</taxon>
        <taxon>Georgenia</taxon>
    </lineage>
</organism>
<sequence>MPNAILDPTGRSAERVDQGTRHAQRRDDLTGARIGLLDNTKHNAMLFLREVGRLLTEEHGAAEVSIVETKRNFSVPVDDEIVSRYRDSCDVVVTGIGDCGSCSAAAVADGISLERGGLPVAVVLTDAFETTGRTMANLQGDPDYGWITTEHPIAVLSEDEVKDRARQLLPSIVRSLTGPAT</sequence>
<gene>
    <name evidence="3" type="ORF">GCM10023169_02480</name>
</gene>
<dbReference type="RefSeq" id="WP_345214672.1">
    <property type="nucleotide sequence ID" value="NZ_BAABGN010000001.1"/>
</dbReference>
<feature type="region of interest" description="Disordered" evidence="1">
    <location>
        <begin position="1"/>
        <end position="24"/>
    </location>
</feature>
<evidence type="ECO:0000313" key="3">
    <source>
        <dbReference type="EMBL" id="GAA4415798.1"/>
    </source>
</evidence>
<evidence type="ECO:0000259" key="2">
    <source>
        <dbReference type="Pfam" id="PF24696"/>
    </source>
</evidence>
<dbReference type="InterPro" id="IPR057767">
    <property type="entry name" value="UGSC-like_dom"/>
</dbReference>